<dbReference type="EMBL" id="LKCN02000007">
    <property type="protein sequence ID" value="RCI13316.1"/>
    <property type="molecule type" value="Genomic_DNA"/>
</dbReference>
<proteinExistence type="predicted"/>
<dbReference type="InterPro" id="IPR040009">
    <property type="entry name" value="Mtf2/C5D6.12-like"/>
</dbReference>
<reference evidence="3 4" key="1">
    <citation type="journal article" date="2015" name="BMC Genomics">
        <title>Insights from the genome of Ophiocordyceps polyrhachis-furcata to pathogenicity and host specificity in insect fungi.</title>
        <authorList>
            <person name="Wichadakul D."/>
            <person name="Kobmoo N."/>
            <person name="Ingsriswang S."/>
            <person name="Tangphatsornruang S."/>
            <person name="Chantasingh D."/>
            <person name="Luangsa-ard J.J."/>
            <person name="Eurwilaichitr L."/>
        </authorList>
    </citation>
    <scope>NUCLEOTIDE SEQUENCE [LARGE SCALE GENOMIC DNA]</scope>
    <source>
        <strain evidence="3 4">BCC 54312</strain>
    </source>
</reference>
<dbReference type="Pfam" id="PF19189">
    <property type="entry name" value="Mtf2"/>
    <property type="match status" value="1"/>
</dbReference>
<evidence type="ECO:0000256" key="1">
    <source>
        <dbReference type="SAM" id="MobiDB-lite"/>
    </source>
</evidence>
<keyword evidence="4" id="KW-1185">Reference proteome</keyword>
<evidence type="ECO:0000313" key="3">
    <source>
        <dbReference type="EMBL" id="RCI13316.1"/>
    </source>
</evidence>
<feature type="compositionally biased region" description="Polar residues" evidence="1">
    <location>
        <begin position="232"/>
        <end position="242"/>
    </location>
</feature>
<dbReference type="InterPro" id="IPR043837">
    <property type="entry name" value="Mtf2-like_C"/>
</dbReference>
<sequence length="404" mass="45620">MLPFFHPARTRWREIASPAYVAFSRRAHTRGSDHGVPFDWGESNEMGDHGIANNEGSTITPAEAHIFKGIFEEIARGQMSPPRRRPMRSDDTEKKRARSIVDQARVTEFRDKFLCRYPAYLQTAARMALSMFETDKEGKPKMSQTDQTSEESTKYDAARAEERTRVEALMKASATDAALWKVLEDEVFCLPVKLGIHQHQKRQLAERRPKLQHLTAVLSQPKAEGSKPLAEQESQGEASKQATGIIRKTKTASGEKLSMDVYGPLYPHFLEQGLELFDTAFARPSPFALQMLPRIKALGLCSFVLGVSTQFYVRLARIHWNRYGDAGAALDVLQEMSDCGLYFDKGAKILLTHMSDNLHGCTWGAQGPFVMKMMEFSPFDNDLTRRLEKMEEDVNTALQLNVAQ</sequence>
<dbReference type="PANTHER" id="PTHR39468:SF1">
    <property type="entry name" value="MTF2-LIKE C-TERMINAL DOMAIN-CONTAINING PROTEIN"/>
    <property type="match status" value="1"/>
</dbReference>
<organism evidence="3 4">
    <name type="scientific">Ophiocordyceps polyrhachis-furcata BCC 54312</name>
    <dbReference type="NCBI Taxonomy" id="1330021"/>
    <lineage>
        <taxon>Eukaryota</taxon>
        <taxon>Fungi</taxon>
        <taxon>Dikarya</taxon>
        <taxon>Ascomycota</taxon>
        <taxon>Pezizomycotina</taxon>
        <taxon>Sordariomycetes</taxon>
        <taxon>Hypocreomycetidae</taxon>
        <taxon>Hypocreales</taxon>
        <taxon>Ophiocordycipitaceae</taxon>
        <taxon>Ophiocordyceps</taxon>
    </lineage>
</organism>
<evidence type="ECO:0000313" key="4">
    <source>
        <dbReference type="Proteomes" id="UP000253664"/>
    </source>
</evidence>
<dbReference type="GO" id="GO:0005739">
    <property type="term" value="C:mitochondrion"/>
    <property type="evidence" value="ECO:0007669"/>
    <property type="project" value="InterPro"/>
</dbReference>
<dbReference type="AlphaFoldDB" id="A0A367LFW3"/>
<feature type="region of interest" description="Disordered" evidence="1">
    <location>
        <begin position="135"/>
        <end position="156"/>
    </location>
</feature>
<dbReference type="STRING" id="1330021.A0A367LFW3"/>
<feature type="region of interest" description="Disordered" evidence="1">
    <location>
        <begin position="218"/>
        <end position="245"/>
    </location>
</feature>
<accession>A0A367LFW3</accession>
<dbReference type="PANTHER" id="PTHR39468">
    <property type="entry name" value="CHROMOSOME 7, WHOLE GENOME SHOTGUN SEQUENCE"/>
    <property type="match status" value="1"/>
</dbReference>
<dbReference type="Proteomes" id="UP000253664">
    <property type="component" value="Unassembled WGS sequence"/>
</dbReference>
<protein>
    <recommendedName>
        <fullName evidence="2">Mtf2-like C-terminal domain-containing protein</fullName>
    </recommendedName>
</protein>
<gene>
    <name evidence="3" type="ORF">L249_0632</name>
</gene>
<dbReference type="OrthoDB" id="2444174at2759"/>
<comment type="caution">
    <text evidence="3">The sequence shown here is derived from an EMBL/GenBank/DDBJ whole genome shotgun (WGS) entry which is preliminary data.</text>
</comment>
<feature type="region of interest" description="Disordered" evidence="1">
    <location>
        <begin position="78"/>
        <end position="98"/>
    </location>
</feature>
<name>A0A367LFW3_9HYPO</name>
<evidence type="ECO:0000259" key="2">
    <source>
        <dbReference type="Pfam" id="PF19189"/>
    </source>
</evidence>
<feature type="domain" description="Mtf2-like C-terminal" evidence="2">
    <location>
        <begin position="164"/>
        <end position="360"/>
    </location>
</feature>